<reference evidence="1" key="2">
    <citation type="journal article" date="2022" name="Res Sq">
        <title>Comparative Genomics Reveals Insights into the Divergent Evolution of Astigmatic Mites and Household Pest Adaptations.</title>
        <authorList>
            <person name="Xiong Q."/>
            <person name="Wan A.T.-Y."/>
            <person name="Liu X.-Y."/>
            <person name="Fung C.S.-H."/>
            <person name="Xiao X."/>
            <person name="Malainual N."/>
            <person name="Hou J."/>
            <person name="Wang L."/>
            <person name="Wang M."/>
            <person name="Yang K."/>
            <person name="Cui Y."/>
            <person name="Leung E."/>
            <person name="Nong W."/>
            <person name="Shin S.-K."/>
            <person name="Au S."/>
            <person name="Jeong K.Y."/>
            <person name="Chew F.T."/>
            <person name="Hui J."/>
            <person name="Leung T.F."/>
            <person name="Tungtrongchitr A."/>
            <person name="Zhong N."/>
            <person name="Liu Z."/>
            <person name="Tsui S."/>
        </authorList>
    </citation>
    <scope>NUCLEOTIDE SEQUENCE</scope>
    <source>
        <strain evidence="1">Derf</strain>
        <tissue evidence="1">Whole organism</tissue>
    </source>
</reference>
<name>A0A922KWK7_DERFA</name>
<organism evidence="1 2">
    <name type="scientific">Dermatophagoides farinae</name>
    <name type="common">American house dust mite</name>
    <dbReference type="NCBI Taxonomy" id="6954"/>
    <lineage>
        <taxon>Eukaryota</taxon>
        <taxon>Metazoa</taxon>
        <taxon>Ecdysozoa</taxon>
        <taxon>Arthropoda</taxon>
        <taxon>Chelicerata</taxon>
        <taxon>Arachnida</taxon>
        <taxon>Acari</taxon>
        <taxon>Acariformes</taxon>
        <taxon>Sarcoptiformes</taxon>
        <taxon>Astigmata</taxon>
        <taxon>Psoroptidia</taxon>
        <taxon>Analgoidea</taxon>
        <taxon>Pyroglyphidae</taxon>
        <taxon>Dermatophagoidinae</taxon>
        <taxon>Dermatophagoides</taxon>
    </lineage>
</organism>
<comment type="caution">
    <text evidence="1">The sequence shown here is derived from an EMBL/GenBank/DDBJ whole genome shotgun (WGS) entry which is preliminary data.</text>
</comment>
<proteinExistence type="predicted"/>
<dbReference type="Proteomes" id="UP000790347">
    <property type="component" value="Unassembled WGS sequence"/>
</dbReference>
<accession>A0A922KWK7</accession>
<dbReference type="EMBL" id="ASGP02000007">
    <property type="protein sequence ID" value="KAH9497564.1"/>
    <property type="molecule type" value="Genomic_DNA"/>
</dbReference>
<dbReference type="AlphaFoldDB" id="A0A922KWK7"/>
<keyword evidence="2" id="KW-1185">Reference proteome</keyword>
<evidence type="ECO:0000313" key="2">
    <source>
        <dbReference type="Proteomes" id="UP000790347"/>
    </source>
</evidence>
<sequence length="59" mass="6890">MYRTSKNKKKCESFRLLKYIPAAAISCIDYISDAHYQISVIHRCLDIQKRKTKLNNSIA</sequence>
<gene>
    <name evidence="1" type="ORF">DERF_013541</name>
</gene>
<protein>
    <submittedName>
        <fullName evidence="1">Uncharacterized protein</fullName>
    </submittedName>
</protein>
<evidence type="ECO:0000313" key="1">
    <source>
        <dbReference type="EMBL" id="KAH9497564.1"/>
    </source>
</evidence>
<reference evidence="1" key="1">
    <citation type="submission" date="2013-05" db="EMBL/GenBank/DDBJ databases">
        <authorList>
            <person name="Yim A.K.Y."/>
            <person name="Chan T.F."/>
            <person name="Ji K.M."/>
            <person name="Liu X.Y."/>
            <person name="Zhou J.W."/>
            <person name="Li R.Q."/>
            <person name="Yang K.Y."/>
            <person name="Li J."/>
            <person name="Li M."/>
            <person name="Law P.T.W."/>
            <person name="Wu Y.L."/>
            <person name="Cai Z.L."/>
            <person name="Qin H."/>
            <person name="Bao Y."/>
            <person name="Leung R.K.K."/>
            <person name="Ng P.K.S."/>
            <person name="Zou J."/>
            <person name="Zhong X.J."/>
            <person name="Ran P.X."/>
            <person name="Zhong N.S."/>
            <person name="Liu Z.G."/>
            <person name="Tsui S.K.W."/>
        </authorList>
    </citation>
    <scope>NUCLEOTIDE SEQUENCE</scope>
    <source>
        <strain evidence="1">Derf</strain>
        <tissue evidence="1">Whole organism</tissue>
    </source>
</reference>